<accession>A0A934K7C7</accession>
<dbReference type="InterPro" id="IPR004360">
    <property type="entry name" value="Glyas_Fos-R_dOase_dom"/>
</dbReference>
<evidence type="ECO:0000313" key="3">
    <source>
        <dbReference type="Proteomes" id="UP000612893"/>
    </source>
</evidence>
<dbReference type="InterPro" id="IPR029068">
    <property type="entry name" value="Glyas_Bleomycin-R_OHBP_Dase"/>
</dbReference>
<proteinExistence type="predicted"/>
<name>A0A934K7C7_9BACT</name>
<dbReference type="AlphaFoldDB" id="A0A934K7C7"/>
<dbReference type="RefSeq" id="WP_338201777.1">
    <property type="nucleotide sequence ID" value="NZ_JAEKNR010000118.1"/>
</dbReference>
<dbReference type="PROSITE" id="PS51819">
    <property type="entry name" value="VOC"/>
    <property type="match status" value="1"/>
</dbReference>
<gene>
    <name evidence="2" type="ORF">JF922_11125</name>
</gene>
<organism evidence="2 3">
    <name type="scientific">Candidatus Nephthysia bennettiae</name>
    <dbReference type="NCBI Taxonomy" id="3127016"/>
    <lineage>
        <taxon>Bacteria</taxon>
        <taxon>Bacillati</taxon>
        <taxon>Candidatus Dormiibacterota</taxon>
        <taxon>Candidatus Dormibacteria</taxon>
        <taxon>Candidatus Dormibacterales</taxon>
        <taxon>Candidatus Dormibacteraceae</taxon>
        <taxon>Candidatus Nephthysia</taxon>
    </lineage>
</organism>
<dbReference type="PANTHER" id="PTHR36437:SF2">
    <property type="entry name" value="GLYOXALASE_BLEOMYCIN RESISTANCE PROTEIN_DIOXYGENASE"/>
    <property type="match status" value="1"/>
</dbReference>
<dbReference type="PANTHER" id="PTHR36437">
    <property type="entry name" value="GLYOXALASE/BLEOMYCIN RESISTANCE PROTEIN/DIOXYGENASE"/>
    <property type="match status" value="1"/>
</dbReference>
<sequence>MSITPHASFVYYVPDPGEAADWYRDRLGFEIHGDHRNEGGGFRLVTAGPPGASWQIIFGDVTVHGEGELADRFRAELGFAPHFMLVCDDVAETVRELESKEVEIAERPHELPFGMAASIKDLHGNAITLADRSGWARLRI</sequence>
<dbReference type="SUPFAM" id="SSF54593">
    <property type="entry name" value="Glyoxalase/Bleomycin resistance protein/Dihydroxybiphenyl dioxygenase"/>
    <property type="match status" value="1"/>
</dbReference>
<keyword evidence="3" id="KW-1185">Reference proteome</keyword>
<dbReference type="EMBL" id="JAEKNR010000118">
    <property type="protein sequence ID" value="MBJ7598622.1"/>
    <property type="molecule type" value="Genomic_DNA"/>
</dbReference>
<comment type="caution">
    <text evidence="2">The sequence shown here is derived from an EMBL/GenBank/DDBJ whole genome shotgun (WGS) entry which is preliminary data.</text>
</comment>
<evidence type="ECO:0000259" key="1">
    <source>
        <dbReference type="PROSITE" id="PS51819"/>
    </source>
</evidence>
<evidence type="ECO:0000313" key="2">
    <source>
        <dbReference type="EMBL" id="MBJ7598622.1"/>
    </source>
</evidence>
<dbReference type="InterPro" id="IPR037523">
    <property type="entry name" value="VOC_core"/>
</dbReference>
<feature type="domain" description="VOC" evidence="1">
    <location>
        <begin position="5"/>
        <end position="132"/>
    </location>
</feature>
<dbReference type="Proteomes" id="UP000612893">
    <property type="component" value="Unassembled WGS sequence"/>
</dbReference>
<protein>
    <submittedName>
        <fullName evidence="2">VOC family protein</fullName>
    </submittedName>
</protein>
<dbReference type="Gene3D" id="3.10.180.10">
    <property type="entry name" value="2,3-Dihydroxybiphenyl 1,2-Dioxygenase, domain 1"/>
    <property type="match status" value="1"/>
</dbReference>
<dbReference type="Pfam" id="PF00903">
    <property type="entry name" value="Glyoxalase"/>
    <property type="match status" value="1"/>
</dbReference>
<reference evidence="2" key="1">
    <citation type="submission" date="2020-10" db="EMBL/GenBank/DDBJ databases">
        <title>Ca. Dormibacterota MAGs.</title>
        <authorList>
            <person name="Montgomery K."/>
        </authorList>
    </citation>
    <scope>NUCLEOTIDE SEQUENCE [LARGE SCALE GENOMIC DNA]</scope>
    <source>
        <strain evidence="2">SC8812_S17_10</strain>
    </source>
</reference>